<dbReference type="PANTHER" id="PTHR43845:SF1">
    <property type="entry name" value="BLR5969 PROTEIN"/>
    <property type="match status" value="1"/>
</dbReference>
<dbReference type="EMBL" id="JBHSWU010000464">
    <property type="protein sequence ID" value="MFC6725300.1"/>
    <property type="molecule type" value="Genomic_DNA"/>
</dbReference>
<dbReference type="Gene3D" id="3.40.50.12780">
    <property type="entry name" value="N-terminal domain of ligase-like"/>
    <property type="match status" value="1"/>
</dbReference>
<gene>
    <name evidence="4" type="ORF">ACFQE1_13155</name>
</gene>
<evidence type="ECO:0000256" key="1">
    <source>
        <dbReference type="SAM" id="MobiDB-lite"/>
    </source>
</evidence>
<evidence type="ECO:0000313" key="5">
    <source>
        <dbReference type="Proteomes" id="UP001596328"/>
    </source>
</evidence>
<dbReference type="Pfam" id="PF00501">
    <property type="entry name" value="AMP-binding"/>
    <property type="match status" value="1"/>
</dbReference>
<feature type="domain" description="AMP-dependent synthetase/ligase" evidence="2">
    <location>
        <begin position="73"/>
        <end position="299"/>
    </location>
</feature>
<dbReference type="Gene3D" id="3.30.300.30">
    <property type="match status" value="1"/>
</dbReference>
<protein>
    <submittedName>
        <fullName evidence="4">Phenylacetate--CoA ligase family protein</fullName>
    </submittedName>
</protein>
<reference evidence="4 5" key="1">
    <citation type="journal article" date="2019" name="Int. J. Syst. Evol. Microbiol.">
        <title>The Global Catalogue of Microorganisms (GCM) 10K type strain sequencing project: providing services to taxonomists for standard genome sequencing and annotation.</title>
        <authorList>
            <consortium name="The Broad Institute Genomics Platform"/>
            <consortium name="The Broad Institute Genome Sequencing Center for Infectious Disease"/>
            <person name="Wu L."/>
            <person name="Ma J."/>
        </authorList>
    </citation>
    <scope>NUCLEOTIDE SEQUENCE [LARGE SCALE GENOMIC DNA]</scope>
    <source>
        <strain evidence="4 5">NBRC 111368</strain>
    </source>
</reference>
<evidence type="ECO:0000313" key="4">
    <source>
        <dbReference type="EMBL" id="MFC6725300.1"/>
    </source>
</evidence>
<dbReference type="Pfam" id="PF14535">
    <property type="entry name" value="AMP-binding_C_2"/>
    <property type="match status" value="1"/>
</dbReference>
<feature type="compositionally biased region" description="Polar residues" evidence="1">
    <location>
        <begin position="87"/>
        <end position="101"/>
    </location>
</feature>
<dbReference type="InterPro" id="IPR000873">
    <property type="entry name" value="AMP-dep_synth/lig_dom"/>
</dbReference>
<comment type="caution">
    <text evidence="4">The sequence shown here is derived from an EMBL/GenBank/DDBJ whole genome shotgun (WGS) entry which is preliminary data.</text>
</comment>
<dbReference type="InterPro" id="IPR045851">
    <property type="entry name" value="AMP-bd_C_sf"/>
</dbReference>
<dbReference type="Proteomes" id="UP001596328">
    <property type="component" value="Unassembled WGS sequence"/>
</dbReference>
<feature type="region of interest" description="Disordered" evidence="1">
    <location>
        <begin position="63"/>
        <end position="101"/>
    </location>
</feature>
<keyword evidence="4" id="KW-0436">Ligase</keyword>
<dbReference type="GO" id="GO:0016874">
    <property type="term" value="F:ligase activity"/>
    <property type="evidence" value="ECO:0007669"/>
    <property type="project" value="UniProtKB-KW"/>
</dbReference>
<dbReference type="InterPro" id="IPR028154">
    <property type="entry name" value="AMP-dep_Lig_C"/>
</dbReference>
<evidence type="ECO:0000259" key="2">
    <source>
        <dbReference type="Pfam" id="PF00501"/>
    </source>
</evidence>
<proteinExistence type="predicted"/>
<sequence length="443" mass="48878">MADVYDPVETEPWAEVLAEHERLLPRQLNYLVEQSGYHRRRFEDAGVDPSAIDTLDGLTELPFMTKQDERDSQRTQTPAKPLGEHQTAPTSDLNRVISSSGTTGKPTYFGLTAKDRRDWNTVQKRAFYSAGVRPDDTVLFGAGQTMITGGTPYFESLTKLGANVVPAGGESTERLLSVATDLHPDVLWTTTSHIRYLSERTEGVCGTAPPDLSMTKVIGGGGPGISNPEIRGEFYDVWDADLVREAMGLGDVIGCMWAECEEESGMHFHAQRHAHVELIDPDTGDPKPFEEGAEGELVYTHLRREATPVVRFRSGDYARVTGTECACGRTSPKIQCIGRADDMLIYKGMNVFPSALRDVISDVDGVAPRLRVLVPDGDKVHFERPIRIQIAAARGTDRSESELVDDVVSEVRERLKVRVEPTVVDVDDLPSGEYKTSLIESTE</sequence>
<feature type="domain" description="AMP-dependent ligase C-terminal" evidence="3">
    <location>
        <begin position="348"/>
        <end position="437"/>
    </location>
</feature>
<dbReference type="AlphaFoldDB" id="A0ABD5S115"/>
<accession>A0ABD5S115</accession>
<evidence type="ECO:0000259" key="3">
    <source>
        <dbReference type="Pfam" id="PF14535"/>
    </source>
</evidence>
<dbReference type="PANTHER" id="PTHR43845">
    <property type="entry name" value="BLR5969 PROTEIN"/>
    <property type="match status" value="1"/>
</dbReference>
<name>A0ABD5S115_9EURY</name>
<organism evidence="4 5">
    <name type="scientific">Halobium palmae</name>
    <dbReference type="NCBI Taxonomy" id="1776492"/>
    <lineage>
        <taxon>Archaea</taxon>
        <taxon>Methanobacteriati</taxon>
        <taxon>Methanobacteriota</taxon>
        <taxon>Stenosarchaea group</taxon>
        <taxon>Halobacteria</taxon>
        <taxon>Halobacteriales</taxon>
        <taxon>Haloferacaceae</taxon>
        <taxon>Halobium</taxon>
    </lineage>
</organism>
<dbReference type="SUPFAM" id="SSF56801">
    <property type="entry name" value="Acetyl-CoA synthetase-like"/>
    <property type="match status" value="1"/>
</dbReference>
<dbReference type="InterPro" id="IPR042099">
    <property type="entry name" value="ANL_N_sf"/>
</dbReference>
<keyword evidence="5" id="KW-1185">Reference proteome</keyword>